<dbReference type="InterPro" id="IPR025412">
    <property type="entry name" value="DUF4304"/>
</dbReference>
<gene>
    <name evidence="1" type="ORF">ABXZ32_10880</name>
</gene>
<evidence type="ECO:0000313" key="2">
    <source>
        <dbReference type="Proteomes" id="UP001549773"/>
    </source>
</evidence>
<reference evidence="1 2" key="1">
    <citation type="submission" date="2024-07" db="EMBL/GenBank/DDBJ databases">
        <title>The genome sequence of type strain Sediminicola luteus GDMCC 1.2596T.</title>
        <authorList>
            <person name="Liu Y."/>
        </authorList>
    </citation>
    <scope>NUCLEOTIDE SEQUENCE [LARGE SCALE GENOMIC DNA]</scope>
    <source>
        <strain evidence="1 2">GDMCC 1.2596</strain>
    </source>
</reference>
<accession>A0ABV2TXC7</accession>
<sequence>MTAKEKQIEFIKGYLKPKLKEDGFRTSGQNWWKIYEDFFILINLQNSQWNSKFELSFCFNIGVGLTEKMTDSKRKKPSYFDLATILREEAYLSDSRKKHKYRQDGWLGYLIKDNTDLNDFTNELNKDFEKEILLKLSGLKSIKDCLQFYEKFDFWGDNLKQQIEEIEKTRIKASR</sequence>
<organism evidence="1 2">
    <name type="scientific">Sediminicola luteus</name>
    <dbReference type="NCBI Taxonomy" id="319238"/>
    <lineage>
        <taxon>Bacteria</taxon>
        <taxon>Pseudomonadati</taxon>
        <taxon>Bacteroidota</taxon>
        <taxon>Flavobacteriia</taxon>
        <taxon>Flavobacteriales</taxon>
        <taxon>Flavobacteriaceae</taxon>
        <taxon>Sediminicola</taxon>
    </lineage>
</organism>
<name>A0ABV2TXC7_9FLAO</name>
<dbReference type="EMBL" id="JBEWYP010000006">
    <property type="protein sequence ID" value="MET7029904.1"/>
    <property type="molecule type" value="Genomic_DNA"/>
</dbReference>
<dbReference type="RefSeq" id="WP_354618705.1">
    <property type="nucleotide sequence ID" value="NZ_JBEWYP010000006.1"/>
</dbReference>
<dbReference type="Proteomes" id="UP001549773">
    <property type="component" value="Unassembled WGS sequence"/>
</dbReference>
<keyword evidence="2" id="KW-1185">Reference proteome</keyword>
<proteinExistence type="predicted"/>
<evidence type="ECO:0000313" key="1">
    <source>
        <dbReference type="EMBL" id="MET7029904.1"/>
    </source>
</evidence>
<dbReference type="Pfam" id="PF14137">
    <property type="entry name" value="DUF4304"/>
    <property type="match status" value="1"/>
</dbReference>
<protein>
    <submittedName>
        <fullName evidence="1">DUF4304 domain-containing protein</fullName>
    </submittedName>
</protein>
<comment type="caution">
    <text evidence="1">The sequence shown here is derived from an EMBL/GenBank/DDBJ whole genome shotgun (WGS) entry which is preliminary data.</text>
</comment>